<dbReference type="Pfam" id="PF00884">
    <property type="entry name" value="Sulfatase"/>
    <property type="match status" value="1"/>
</dbReference>
<evidence type="ECO:0000256" key="5">
    <source>
        <dbReference type="ARBA" id="ARBA00023180"/>
    </source>
</evidence>
<dbReference type="Gene3D" id="3.30.1120.10">
    <property type="match status" value="1"/>
</dbReference>
<keyword evidence="5" id="KW-0325">Glycoprotein</keyword>
<reference evidence="7 8" key="1">
    <citation type="submission" date="2021-04" db="EMBL/GenBank/DDBJ databases">
        <authorList>
            <person name="Bliznina A."/>
        </authorList>
    </citation>
    <scope>NUCLEOTIDE SEQUENCE [LARGE SCALE GENOMIC DNA]</scope>
</reference>
<dbReference type="Gene3D" id="3.40.720.10">
    <property type="entry name" value="Alkaline Phosphatase, subunit A"/>
    <property type="match status" value="1"/>
</dbReference>
<evidence type="ECO:0000256" key="1">
    <source>
        <dbReference type="ARBA" id="ARBA00001913"/>
    </source>
</evidence>
<accession>A0ABN7SRM4</accession>
<dbReference type="Proteomes" id="UP001158576">
    <property type="component" value="Chromosome 1"/>
</dbReference>
<keyword evidence="8" id="KW-1185">Reference proteome</keyword>
<keyword evidence="3" id="KW-0479">Metal-binding</keyword>
<dbReference type="InterPro" id="IPR017850">
    <property type="entry name" value="Alkaline_phosphatase_core_sf"/>
</dbReference>
<evidence type="ECO:0000313" key="8">
    <source>
        <dbReference type="Proteomes" id="UP001158576"/>
    </source>
</evidence>
<evidence type="ECO:0000313" key="7">
    <source>
        <dbReference type="EMBL" id="CAG5102463.1"/>
    </source>
</evidence>
<gene>
    <name evidence="7" type="ORF">OKIOD_LOCUS9078</name>
</gene>
<keyword evidence="4" id="KW-0106">Calcium</keyword>
<dbReference type="SUPFAM" id="SSF53649">
    <property type="entry name" value="Alkaline phosphatase-like"/>
    <property type="match status" value="1"/>
</dbReference>
<proteinExistence type="inferred from homology"/>
<dbReference type="InterPro" id="IPR047115">
    <property type="entry name" value="ARSB"/>
</dbReference>
<protein>
    <submittedName>
        <fullName evidence="7">Oidioi.mRNA.OKI2018_I69.chr1.g313.t1.cds</fullName>
    </submittedName>
</protein>
<evidence type="ECO:0000256" key="4">
    <source>
        <dbReference type="ARBA" id="ARBA00022837"/>
    </source>
</evidence>
<evidence type="ECO:0000256" key="2">
    <source>
        <dbReference type="ARBA" id="ARBA00008779"/>
    </source>
</evidence>
<comment type="similarity">
    <text evidence="2">Belongs to the sulfatase family.</text>
</comment>
<feature type="domain" description="Sulfatase N-terminal" evidence="6">
    <location>
        <begin position="3"/>
        <end position="96"/>
    </location>
</feature>
<dbReference type="PANTHER" id="PTHR10342">
    <property type="entry name" value="ARYLSULFATASE"/>
    <property type="match status" value="1"/>
</dbReference>
<sequence length="321" mass="36946">MSRKIAIVDHYIGKIVAALKEKGFWSNTILVVTSDNGGQTKEGASNWPLRGSKGNVFEGGIKARAFIHSPILPKKLVGKNFPYVMHVTDWYPTLLRFSGCSVPDKTLPLDGAAQDIFHLEPKLKRSHILHFMDPLKVERRDVDVRPFQVLKNRTFDVTVKAAIRSESWKLITGRPCHSGCSFSGEKNEKYIMERKPLEEVEPDKLVRLYDMENDPFENHDVSDFHPELVDKFLLKLADYYDDQTKPQHENPDENANPKDGVWRPWRQNDHFVYQPFVGTKQQANYMKGTKSYKENFISNSADSFKIYADKLDHFEIISDDA</sequence>
<dbReference type="PANTHER" id="PTHR10342:SF274">
    <property type="entry name" value="ARYLSULFATASE B"/>
    <property type="match status" value="1"/>
</dbReference>
<comment type="cofactor">
    <cofactor evidence="1">
        <name>Ca(2+)</name>
        <dbReference type="ChEBI" id="CHEBI:29108"/>
    </cofactor>
</comment>
<name>A0ABN7SRM4_OIKDI</name>
<evidence type="ECO:0000256" key="3">
    <source>
        <dbReference type="ARBA" id="ARBA00022723"/>
    </source>
</evidence>
<evidence type="ECO:0000259" key="6">
    <source>
        <dbReference type="Pfam" id="PF00884"/>
    </source>
</evidence>
<organism evidence="7 8">
    <name type="scientific">Oikopleura dioica</name>
    <name type="common">Tunicate</name>
    <dbReference type="NCBI Taxonomy" id="34765"/>
    <lineage>
        <taxon>Eukaryota</taxon>
        <taxon>Metazoa</taxon>
        <taxon>Chordata</taxon>
        <taxon>Tunicata</taxon>
        <taxon>Appendicularia</taxon>
        <taxon>Copelata</taxon>
        <taxon>Oikopleuridae</taxon>
        <taxon>Oikopleura</taxon>
    </lineage>
</organism>
<dbReference type="EMBL" id="OU015566">
    <property type="protein sequence ID" value="CAG5102463.1"/>
    <property type="molecule type" value="Genomic_DNA"/>
</dbReference>
<dbReference type="InterPro" id="IPR000917">
    <property type="entry name" value="Sulfatase_N"/>
</dbReference>